<organism evidence="5 6">
    <name type="scientific">Pristionchus mayeri</name>
    <dbReference type="NCBI Taxonomy" id="1317129"/>
    <lineage>
        <taxon>Eukaryota</taxon>
        <taxon>Metazoa</taxon>
        <taxon>Ecdysozoa</taxon>
        <taxon>Nematoda</taxon>
        <taxon>Chromadorea</taxon>
        <taxon>Rhabditida</taxon>
        <taxon>Rhabditina</taxon>
        <taxon>Diplogasteromorpha</taxon>
        <taxon>Diplogasteroidea</taxon>
        <taxon>Neodiplogasteridae</taxon>
        <taxon>Pristionchus</taxon>
    </lineage>
</organism>
<dbReference type="SUPFAM" id="SSF56574">
    <property type="entry name" value="Serpins"/>
    <property type="match status" value="1"/>
</dbReference>
<dbReference type="InterPro" id="IPR023796">
    <property type="entry name" value="Serpin_dom"/>
</dbReference>
<gene>
    <name evidence="5" type="ORF">PMAYCL1PPCAC_08363</name>
</gene>
<sequence length="369" mass="41264">MVCFTKVLSASLAIFLLRLSMPPSEPFVFSPLSLNTLLAIVHDGANGVTQSELTNLLLNGCTPSDVTEFYSSFTLSLPSTNATGVTLSSANRFYVDDSMKLRYDYKTHIQRYFAAQILRTNLRNKSEAARNMSKFVEEATHGKIRNLIKDADISDDALGILINAVYFLGKWKFPFDHSGTHERTFKGANGGRKISFMSEYASFRVNQKTDLGTVLIVPYQDSNYSFFYLMPSESSDLGTMMSHLTGKTLIYALRAATDFVIRITVPKIKLESQLDVKPLLSNLGVRRIFENDAELSKISRVPLTISKIKHSALIEMDEEGTEAVASTYMKVQMKVISASIKPNPVILIDRPFLFGVLRNEDIIFIGQFT</sequence>
<dbReference type="GO" id="GO:0004867">
    <property type="term" value="F:serine-type endopeptidase inhibitor activity"/>
    <property type="evidence" value="ECO:0007669"/>
    <property type="project" value="InterPro"/>
</dbReference>
<dbReference type="SMART" id="SM00093">
    <property type="entry name" value="SERPIN"/>
    <property type="match status" value="1"/>
</dbReference>
<evidence type="ECO:0000256" key="2">
    <source>
        <dbReference type="RuleBase" id="RU000411"/>
    </source>
</evidence>
<comment type="similarity">
    <text evidence="1 2">Belongs to the serpin family.</text>
</comment>
<keyword evidence="3" id="KW-0732">Signal</keyword>
<protein>
    <recommendedName>
        <fullName evidence="4">Serpin domain-containing protein</fullName>
    </recommendedName>
</protein>
<dbReference type="InterPro" id="IPR042178">
    <property type="entry name" value="Serpin_sf_1"/>
</dbReference>
<keyword evidence="6" id="KW-1185">Reference proteome</keyword>
<feature type="chain" id="PRO_5042943922" description="Serpin domain-containing protein" evidence="3">
    <location>
        <begin position="27"/>
        <end position="369"/>
    </location>
</feature>
<evidence type="ECO:0000256" key="1">
    <source>
        <dbReference type="ARBA" id="ARBA00009500"/>
    </source>
</evidence>
<dbReference type="GO" id="GO:0005615">
    <property type="term" value="C:extracellular space"/>
    <property type="evidence" value="ECO:0007669"/>
    <property type="project" value="InterPro"/>
</dbReference>
<proteinExistence type="inferred from homology"/>
<evidence type="ECO:0000313" key="5">
    <source>
        <dbReference type="EMBL" id="GMR38168.1"/>
    </source>
</evidence>
<evidence type="ECO:0000259" key="4">
    <source>
        <dbReference type="SMART" id="SM00093"/>
    </source>
</evidence>
<dbReference type="PROSITE" id="PS00284">
    <property type="entry name" value="SERPIN"/>
    <property type="match status" value="1"/>
</dbReference>
<dbReference type="InterPro" id="IPR000215">
    <property type="entry name" value="Serpin_fam"/>
</dbReference>
<dbReference type="Gene3D" id="3.30.497.10">
    <property type="entry name" value="Antithrombin, subunit I, domain 2"/>
    <property type="match status" value="1"/>
</dbReference>
<dbReference type="PANTHER" id="PTHR11461">
    <property type="entry name" value="SERINE PROTEASE INHIBITOR, SERPIN"/>
    <property type="match status" value="1"/>
</dbReference>
<dbReference type="Proteomes" id="UP001328107">
    <property type="component" value="Unassembled WGS sequence"/>
</dbReference>
<dbReference type="EMBL" id="BTRK01000002">
    <property type="protein sequence ID" value="GMR38168.1"/>
    <property type="molecule type" value="Genomic_DNA"/>
</dbReference>
<dbReference type="InterPro" id="IPR042185">
    <property type="entry name" value="Serpin_sf_2"/>
</dbReference>
<dbReference type="InterPro" id="IPR036186">
    <property type="entry name" value="Serpin_sf"/>
</dbReference>
<feature type="signal peptide" evidence="3">
    <location>
        <begin position="1"/>
        <end position="26"/>
    </location>
</feature>
<comment type="caution">
    <text evidence="5">The sequence shown here is derived from an EMBL/GenBank/DDBJ whole genome shotgun (WGS) entry which is preliminary data.</text>
</comment>
<dbReference type="CDD" id="cd00172">
    <property type="entry name" value="serpin"/>
    <property type="match status" value="1"/>
</dbReference>
<feature type="domain" description="Serpin" evidence="4">
    <location>
        <begin position="12"/>
        <end position="369"/>
    </location>
</feature>
<dbReference type="Pfam" id="PF00079">
    <property type="entry name" value="Serpin"/>
    <property type="match status" value="1"/>
</dbReference>
<name>A0AAN4ZBL1_9BILA</name>
<dbReference type="Gene3D" id="2.30.39.10">
    <property type="entry name" value="Alpha-1-antitrypsin, domain 1"/>
    <property type="match status" value="1"/>
</dbReference>
<reference evidence="6" key="1">
    <citation type="submission" date="2022-10" db="EMBL/GenBank/DDBJ databases">
        <title>Genome assembly of Pristionchus species.</title>
        <authorList>
            <person name="Yoshida K."/>
            <person name="Sommer R.J."/>
        </authorList>
    </citation>
    <scope>NUCLEOTIDE SEQUENCE [LARGE SCALE GENOMIC DNA]</scope>
    <source>
        <strain evidence="6">RS5460</strain>
    </source>
</reference>
<evidence type="ECO:0000313" key="6">
    <source>
        <dbReference type="Proteomes" id="UP001328107"/>
    </source>
</evidence>
<dbReference type="AlphaFoldDB" id="A0AAN4ZBL1"/>
<dbReference type="PANTHER" id="PTHR11461:SF211">
    <property type="entry name" value="GH10112P-RELATED"/>
    <property type="match status" value="1"/>
</dbReference>
<accession>A0AAN4ZBL1</accession>
<dbReference type="InterPro" id="IPR023795">
    <property type="entry name" value="Serpin_CS"/>
</dbReference>
<evidence type="ECO:0000256" key="3">
    <source>
        <dbReference type="SAM" id="SignalP"/>
    </source>
</evidence>